<dbReference type="InterPro" id="IPR035992">
    <property type="entry name" value="Ricin_B-like_lectins"/>
</dbReference>
<dbReference type="CAZy" id="PL1">
    <property type="family name" value="Polysaccharide Lyase Family 1"/>
</dbReference>
<dbReference type="HOGENOM" id="CLU_039498_0_0_6"/>
<dbReference type="EMBL" id="CP001614">
    <property type="protein sequence ID" value="ACS93529.1"/>
    <property type="molecule type" value="Genomic_DNA"/>
</dbReference>
<evidence type="ECO:0000256" key="6">
    <source>
        <dbReference type="ARBA" id="ARBA00039082"/>
    </source>
</evidence>
<evidence type="ECO:0000256" key="1">
    <source>
        <dbReference type="ARBA" id="ARBA00023157"/>
    </source>
</evidence>
<gene>
    <name evidence="9" type="ordered locus">TERTU_0130</name>
</gene>
<dbReference type="CDD" id="cd00161">
    <property type="entry name" value="beta-trefoil_Ricin-like"/>
    <property type="match status" value="1"/>
</dbReference>
<accession>C6AQY7</accession>
<dbReference type="AlphaFoldDB" id="C6AQY7"/>
<reference evidence="9 10" key="1">
    <citation type="journal article" date="2009" name="PLoS ONE">
        <title>The complete genome of Teredinibacter turnerae T7901: an intracellular endosymbiont of marine wood-boring bivalves (shipworms).</title>
        <authorList>
            <person name="Yang J.C."/>
            <person name="Madupu R."/>
            <person name="Durkin A.S."/>
            <person name="Ekborg N.A."/>
            <person name="Pedamallu C.S."/>
            <person name="Hostetler J.B."/>
            <person name="Radune D."/>
            <person name="Toms B.S."/>
            <person name="Henrissat B."/>
            <person name="Coutinho P.M."/>
            <person name="Schwarz S."/>
            <person name="Field L."/>
            <person name="Trindade-Silva A.E."/>
            <person name="Soares C.A.G."/>
            <person name="Elshahawi S."/>
            <person name="Hanora A."/>
            <person name="Schmidt E.W."/>
            <person name="Haygood M.G."/>
            <person name="Posfai J."/>
            <person name="Benner J."/>
            <person name="Madinger C."/>
            <person name="Nove J."/>
            <person name="Anton B."/>
            <person name="Chaudhary K."/>
            <person name="Foster J."/>
            <person name="Holman A."/>
            <person name="Kumar S."/>
            <person name="Lessard P.A."/>
            <person name="Luyten Y.A."/>
            <person name="Slatko B."/>
            <person name="Wood N."/>
            <person name="Wu B."/>
            <person name="Teplitski M."/>
            <person name="Mougous J.D."/>
            <person name="Ward N."/>
            <person name="Eisen J.A."/>
            <person name="Badger J.H."/>
            <person name="Distel D.L."/>
        </authorList>
    </citation>
    <scope>NUCLEOTIDE SEQUENCE [LARGE SCALE GENOMIC DNA]</scope>
    <source>
        <strain evidence="10">ATCC 39867 / T7901</strain>
    </source>
</reference>
<dbReference type="eggNOG" id="COG3866">
    <property type="taxonomic scope" value="Bacteria"/>
</dbReference>
<dbReference type="PANTHER" id="PTHR31683:SF67">
    <property type="entry name" value="PECTIN LYASE F-RELATED"/>
    <property type="match status" value="1"/>
</dbReference>
<proteinExistence type="inferred from homology"/>
<dbReference type="STRING" id="377629.TERTU_0130"/>
<protein>
    <recommendedName>
        <fullName evidence="6">pectin lyase</fullName>
        <ecNumber evidence="6">4.2.2.10</ecNumber>
    </recommendedName>
</protein>
<dbReference type="Proteomes" id="UP000009080">
    <property type="component" value="Chromosome"/>
</dbReference>
<keyword evidence="3 7" id="KW-0456">Lyase</keyword>
<dbReference type="PANTHER" id="PTHR31683">
    <property type="entry name" value="PECTATE LYASE 18-RELATED"/>
    <property type="match status" value="1"/>
</dbReference>
<keyword evidence="7" id="KW-0624">Polysaccharide degradation</keyword>
<dbReference type="EC" id="4.2.2.10" evidence="6"/>
<organism evidence="9 10">
    <name type="scientific">Teredinibacter turnerae (strain ATCC 39867 / T7901)</name>
    <dbReference type="NCBI Taxonomy" id="377629"/>
    <lineage>
        <taxon>Bacteria</taxon>
        <taxon>Pseudomonadati</taxon>
        <taxon>Pseudomonadota</taxon>
        <taxon>Gammaproteobacteria</taxon>
        <taxon>Cellvibrionales</taxon>
        <taxon>Cellvibrionaceae</taxon>
        <taxon>Teredinibacter</taxon>
    </lineage>
</organism>
<evidence type="ECO:0000313" key="10">
    <source>
        <dbReference type="Proteomes" id="UP000009080"/>
    </source>
</evidence>
<dbReference type="KEGG" id="ttu:TERTU_0130"/>
<dbReference type="GO" id="GO:0005576">
    <property type="term" value="C:extracellular region"/>
    <property type="evidence" value="ECO:0007669"/>
    <property type="project" value="UniProtKB-SubCell"/>
</dbReference>
<evidence type="ECO:0000313" key="9">
    <source>
        <dbReference type="EMBL" id="ACS93529.1"/>
    </source>
</evidence>
<dbReference type="GO" id="GO:0000272">
    <property type="term" value="P:polysaccharide catabolic process"/>
    <property type="evidence" value="ECO:0007669"/>
    <property type="project" value="UniProtKB-KW"/>
</dbReference>
<evidence type="ECO:0000256" key="7">
    <source>
        <dbReference type="RuleBase" id="RU361173"/>
    </source>
</evidence>
<keyword evidence="7" id="KW-0964">Secreted</keyword>
<dbReference type="SUPFAM" id="SSF50370">
    <property type="entry name" value="Ricin B-like lectins"/>
    <property type="match status" value="1"/>
</dbReference>
<dbReference type="Gene3D" id="2.160.20.10">
    <property type="entry name" value="Single-stranded right-handed beta-helix, Pectin lyase-like"/>
    <property type="match status" value="1"/>
</dbReference>
<dbReference type="SUPFAM" id="SSF51126">
    <property type="entry name" value="Pectin lyase-like"/>
    <property type="match status" value="1"/>
</dbReference>
<dbReference type="PROSITE" id="PS50231">
    <property type="entry name" value="RICIN_B_LECTIN"/>
    <property type="match status" value="1"/>
</dbReference>
<dbReference type="InterPro" id="IPR012334">
    <property type="entry name" value="Pectin_lyas_fold"/>
</dbReference>
<dbReference type="Pfam" id="PF14200">
    <property type="entry name" value="RicinB_lectin_2"/>
    <property type="match status" value="1"/>
</dbReference>
<comment type="function">
    <text evidence="5">Pectinolytic enzymes consist of four classes of enzymes: pectin lyase, polygalacturonase, pectin methylesterase and rhamnogalacturonase. Among pectinolytic enzymes, pectin lyase is the most important in depolymerization of pectin, since it cleaves internal glycosidic bonds of highly methylated pectins.</text>
</comment>
<dbReference type="InterPro" id="IPR045032">
    <property type="entry name" value="PEL"/>
</dbReference>
<dbReference type="GO" id="GO:0047490">
    <property type="term" value="F:pectin lyase activity"/>
    <property type="evidence" value="ECO:0007669"/>
    <property type="project" value="UniProtKB-EC"/>
</dbReference>
<dbReference type="GO" id="GO:0030570">
    <property type="term" value="F:pectate lyase activity"/>
    <property type="evidence" value="ECO:0007669"/>
    <property type="project" value="InterPro"/>
</dbReference>
<evidence type="ECO:0000256" key="2">
    <source>
        <dbReference type="ARBA" id="ARBA00023180"/>
    </source>
</evidence>
<keyword evidence="1" id="KW-1015">Disulfide bond</keyword>
<dbReference type="Pfam" id="PF00544">
    <property type="entry name" value="Pectate_lyase_4"/>
    <property type="match status" value="1"/>
</dbReference>
<comment type="similarity">
    <text evidence="7">Belongs to the polysaccharide lyase 1 family.</text>
</comment>
<keyword evidence="2" id="KW-0325">Glycoprotein</keyword>
<dbReference type="RefSeq" id="WP_015820927.1">
    <property type="nucleotide sequence ID" value="NC_012997.1"/>
</dbReference>
<dbReference type="InterPro" id="IPR000772">
    <property type="entry name" value="Ricin_B_lectin"/>
</dbReference>
<comment type="catalytic activity">
    <reaction evidence="4">
        <text>Eliminative cleavage of (1-&gt;4)-alpha-D-galacturonan methyl ester to give oligosaccharides with 4-deoxy-6-O-methyl-alpha-D-galact-4-enuronosyl groups at their non-reducing ends.</text>
        <dbReference type="EC" id="4.2.2.10"/>
    </reaction>
</comment>
<evidence type="ECO:0000256" key="3">
    <source>
        <dbReference type="ARBA" id="ARBA00023239"/>
    </source>
</evidence>
<keyword evidence="7" id="KW-0119">Carbohydrate metabolism</keyword>
<dbReference type="InterPro" id="IPR002022">
    <property type="entry name" value="Pec_lyase"/>
</dbReference>
<evidence type="ECO:0000256" key="4">
    <source>
        <dbReference type="ARBA" id="ARBA00036818"/>
    </source>
</evidence>
<dbReference type="Gene3D" id="2.80.10.50">
    <property type="match status" value="1"/>
</dbReference>
<evidence type="ECO:0000259" key="8">
    <source>
        <dbReference type="SMART" id="SM00656"/>
    </source>
</evidence>
<keyword evidence="10" id="KW-1185">Reference proteome</keyword>
<dbReference type="SMART" id="SM00656">
    <property type="entry name" value="Amb_all"/>
    <property type="match status" value="1"/>
</dbReference>
<comment type="subcellular location">
    <subcellularLocation>
        <location evidence="7">Secreted</location>
    </subcellularLocation>
</comment>
<dbReference type="InterPro" id="IPR011050">
    <property type="entry name" value="Pectin_lyase_fold/virulence"/>
</dbReference>
<name>C6AQY7_TERTT</name>
<sequence length="422" mass="44978">MGTAHQQWRLLQSNNFNGAYAIVNVNSGKSLTVAGGSDGDNIYQNSDAAVSSQRWYITSLENGCGSSSGSSSSSSSGTPNYAQGVDGFAAQYGADGLATTTGGGNATPVTISSCAQLQQLAEDNTLKTLILPNRTLDCRSANRSQRVCVLSCGNGISTPLYRVATSSQSCADLGGSDNNVAYLNQNESTIRVGSNTTIVGAGRDAKVIGGSFDLGSASNVILKNFTITEVNAGIIEAGDAISLNNSSHVWIDHMRLSKISDGLLDSYDSHNITVSWSHFDGVNTELCWGTDPYVSLLQNTEATFHHNFFDSGYGRNPKIGGSASRVHMYNNYWKDIYYFSMSVSDGARAKVEGNYYQNANRPHWNDGGYIDANTGSNRYTGRSVSSSQDDSGESSWDVSLYNYTRDSVDNLPSTLPAAVGPQ</sequence>
<evidence type="ECO:0000256" key="5">
    <source>
        <dbReference type="ARBA" id="ARBA00037631"/>
    </source>
</evidence>
<feature type="domain" description="Pectate lyase" evidence="8">
    <location>
        <begin position="156"/>
        <end position="362"/>
    </location>
</feature>